<name>A0AAN7PHM6_MYCAM</name>
<organism evidence="1 2">
    <name type="scientific">Mycteria americana</name>
    <name type="common">Wood stork</name>
    <dbReference type="NCBI Taxonomy" id="33587"/>
    <lineage>
        <taxon>Eukaryota</taxon>
        <taxon>Metazoa</taxon>
        <taxon>Chordata</taxon>
        <taxon>Craniata</taxon>
        <taxon>Vertebrata</taxon>
        <taxon>Euteleostomi</taxon>
        <taxon>Archelosauria</taxon>
        <taxon>Archosauria</taxon>
        <taxon>Dinosauria</taxon>
        <taxon>Saurischia</taxon>
        <taxon>Theropoda</taxon>
        <taxon>Coelurosauria</taxon>
        <taxon>Aves</taxon>
        <taxon>Neognathae</taxon>
        <taxon>Neoaves</taxon>
        <taxon>Aequornithes</taxon>
        <taxon>Ciconiiformes</taxon>
        <taxon>Ciconiidae</taxon>
        <taxon>Mycteria</taxon>
    </lineage>
</organism>
<accession>A0AAN7PHM6</accession>
<evidence type="ECO:0000313" key="1">
    <source>
        <dbReference type="EMBL" id="KAK4823686.1"/>
    </source>
</evidence>
<proteinExistence type="predicted"/>
<sequence length="76" mass="8497">MILKVFSNQSDSMIVLDAFFASVFSYQTSGELPDEQRKADVAPILKTALKGDMGKYRLAASLWAFTTLWSDSSWNV</sequence>
<evidence type="ECO:0000313" key="2">
    <source>
        <dbReference type="Proteomes" id="UP001333110"/>
    </source>
</evidence>
<keyword evidence="2" id="KW-1185">Reference proteome</keyword>
<dbReference type="AlphaFoldDB" id="A0AAN7PHM6"/>
<dbReference type="EMBL" id="JAUNZN010000003">
    <property type="protein sequence ID" value="KAK4823686.1"/>
    <property type="molecule type" value="Genomic_DNA"/>
</dbReference>
<reference evidence="1 2" key="1">
    <citation type="journal article" date="2023" name="J. Hered.">
        <title>Chromosome-level genome of the wood stork (Mycteria americana) provides insight into avian chromosome evolution.</title>
        <authorList>
            <person name="Flamio R. Jr."/>
            <person name="Ramstad K.M."/>
        </authorList>
    </citation>
    <scope>NUCLEOTIDE SEQUENCE [LARGE SCALE GENOMIC DNA]</scope>
    <source>
        <strain evidence="1">JAX WOST 10</strain>
    </source>
</reference>
<protein>
    <submittedName>
        <fullName evidence="1">Uncharacterized protein</fullName>
    </submittedName>
</protein>
<comment type="caution">
    <text evidence="1">The sequence shown here is derived from an EMBL/GenBank/DDBJ whole genome shotgun (WGS) entry which is preliminary data.</text>
</comment>
<dbReference type="Proteomes" id="UP001333110">
    <property type="component" value="Unassembled WGS sequence"/>
</dbReference>
<gene>
    <name evidence="1" type="ORF">QYF61_005657</name>
</gene>